<feature type="domain" description="Glutamyl/glutaminyl-tRNA synthetase class Ib catalytic" evidence="12">
    <location>
        <begin position="37"/>
        <end position="355"/>
    </location>
</feature>
<organism evidence="14 15">
    <name type="scientific">Luteitalea pratensis</name>
    <dbReference type="NCBI Taxonomy" id="1855912"/>
    <lineage>
        <taxon>Bacteria</taxon>
        <taxon>Pseudomonadati</taxon>
        <taxon>Acidobacteriota</taxon>
        <taxon>Vicinamibacteria</taxon>
        <taxon>Vicinamibacterales</taxon>
        <taxon>Vicinamibacteraceae</taxon>
        <taxon>Luteitalea</taxon>
    </lineage>
</organism>
<evidence type="ECO:0000256" key="4">
    <source>
        <dbReference type="ARBA" id="ARBA00022490"/>
    </source>
</evidence>
<keyword evidence="9 10" id="KW-0030">Aminoacyl-tRNA synthetase</keyword>
<dbReference type="InterPro" id="IPR008925">
    <property type="entry name" value="aa_tRNA-synth_I_cd-bd_sf"/>
</dbReference>
<dbReference type="InterPro" id="IPR014729">
    <property type="entry name" value="Rossmann-like_a/b/a_fold"/>
</dbReference>
<dbReference type="SUPFAM" id="SSF52374">
    <property type="entry name" value="Nucleotidylyl transferase"/>
    <property type="match status" value="1"/>
</dbReference>
<dbReference type="Pfam" id="PF00749">
    <property type="entry name" value="tRNA-synt_1c"/>
    <property type="match status" value="1"/>
</dbReference>
<dbReference type="PROSITE" id="PS00178">
    <property type="entry name" value="AA_TRNA_LIGASE_I"/>
    <property type="match status" value="1"/>
</dbReference>
<dbReference type="InterPro" id="IPR045462">
    <property type="entry name" value="aa-tRNA-synth_I_cd-bd"/>
</dbReference>
<dbReference type="InterPro" id="IPR001412">
    <property type="entry name" value="aa-tRNA-synth_I_CS"/>
</dbReference>
<evidence type="ECO:0000313" key="15">
    <source>
        <dbReference type="Proteomes" id="UP000076079"/>
    </source>
</evidence>
<dbReference type="GO" id="GO:0008270">
    <property type="term" value="F:zinc ion binding"/>
    <property type="evidence" value="ECO:0007669"/>
    <property type="project" value="InterPro"/>
</dbReference>
<dbReference type="InterPro" id="IPR004527">
    <property type="entry name" value="Glu-tRNA-ligase_bac/mito"/>
</dbReference>
<dbReference type="GO" id="GO:0006424">
    <property type="term" value="P:glutamyl-tRNA aminoacylation"/>
    <property type="evidence" value="ECO:0007669"/>
    <property type="project" value="UniProtKB-UniRule"/>
</dbReference>
<reference evidence="15" key="2">
    <citation type="submission" date="2016-04" db="EMBL/GenBank/DDBJ databases">
        <title>First Complete Genome Sequence of a Subdivision 6 Acidobacterium.</title>
        <authorList>
            <person name="Huang S."/>
            <person name="Vieira S."/>
            <person name="Bunk B."/>
            <person name="Riedel T."/>
            <person name="Sproeer C."/>
            <person name="Overmann J."/>
        </authorList>
    </citation>
    <scope>NUCLEOTIDE SEQUENCE [LARGE SCALE GENOMIC DNA]</scope>
    <source>
        <strain evidence="15">DSM 100886 HEG_-6_39</strain>
    </source>
</reference>
<dbReference type="FunFam" id="3.40.50.620:FF:000007">
    <property type="entry name" value="Glutamate--tRNA ligase"/>
    <property type="match status" value="1"/>
</dbReference>
<dbReference type="PANTHER" id="PTHR43311:SF2">
    <property type="entry name" value="GLUTAMATE--TRNA LIGASE, MITOCHONDRIAL-RELATED"/>
    <property type="match status" value="1"/>
</dbReference>
<dbReference type="SUPFAM" id="SSF48163">
    <property type="entry name" value="An anticodon-binding domain of class I aminoacyl-tRNA synthetases"/>
    <property type="match status" value="1"/>
</dbReference>
<dbReference type="NCBIfam" id="TIGR00464">
    <property type="entry name" value="gltX_bact"/>
    <property type="match status" value="1"/>
</dbReference>
<dbReference type="InterPro" id="IPR049940">
    <property type="entry name" value="GluQ/Sye"/>
</dbReference>
<comment type="function">
    <text evidence="10">Catalyzes the attachment of glutamate to tRNA(Glu) in a two-step reaction: glutamate is first activated by ATP to form Glu-AMP and then transferred to the acceptor end of tRNA(Glu).</text>
</comment>
<dbReference type="GO" id="GO:0005829">
    <property type="term" value="C:cytosol"/>
    <property type="evidence" value="ECO:0007669"/>
    <property type="project" value="TreeGrafter"/>
</dbReference>
<dbReference type="PATRIC" id="fig|1813736.3.peg.49"/>
<evidence type="ECO:0000256" key="6">
    <source>
        <dbReference type="ARBA" id="ARBA00022741"/>
    </source>
</evidence>
<feature type="domain" description="Aminoacyl-tRNA synthetase class I anticodon-binding" evidence="13">
    <location>
        <begin position="369"/>
        <end position="514"/>
    </location>
</feature>
<dbReference type="KEGG" id="abac:LuPra_00049"/>
<evidence type="ECO:0000256" key="5">
    <source>
        <dbReference type="ARBA" id="ARBA00022598"/>
    </source>
</evidence>
<name>A0A143PFM8_LUTPR</name>
<dbReference type="Pfam" id="PF19269">
    <property type="entry name" value="Anticodon_2"/>
    <property type="match status" value="1"/>
</dbReference>
<feature type="binding site" evidence="10">
    <location>
        <position position="289"/>
    </location>
    <ligand>
        <name>ATP</name>
        <dbReference type="ChEBI" id="CHEBI:30616"/>
    </ligand>
</feature>
<keyword evidence="6 10" id="KW-0547">Nucleotide-binding</keyword>
<feature type="short sequence motif" description="'HIGH' region" evidence="10">
    <location>
        <begin position="42"/>
        <end position="52"/>
    </location>
</feature>
<evidence type="ECO:0000256" key="11">
    <source>
        <dbReference type="SAM" id="MobiDB-lite"/>
    </source>
</evidence>
<keyword evidence="7 10" id="KW-0067">ATP-binding</keyword>
<protein>
    <recommendedName>
        <fullName evidence="10">Glutamate--tRNA ligase</fullName>
        <ecNumber evidence="10">6.1.1.17</ecNumber>
    </recommendedName>
    <alternativeName>
        <fullName evidence="10">Glutamyl-tRNA synthetase</fullName>
        <shortName evidence="10">GluRS</shortName>
    </alternativeName>
</protein>
<evidence type="ECO:0000256" key="9">
    <source>
        <dbReference type="ARBA" id="ARBA00023146"/>
    </source>
</evidence>
<dbReference type="Gene3D" id="3.40.50.620">
    <property type="entry name" value="HUPs"/>
    <property type="match status" value="1"/>
</dbReference>
<comment type="catalytic activity">
    <reaction evidence="10">
        <text>tRNA(Glu) + L-glutamate + ATP = L-glutamyl-tRNA(Glu) + AMP + diphosphate</text>
        <dbReference type="Rhea" id="RHEA:23540"/>
        <dbReference type="Rhea" id="RHEA-COMP:9663"/>
        <dbReference type="Rhea" id="RHEA-COMP:9680"/>
        <dbReference type="ChEBI" id="CHEBI:29985"/>
        <dbReference type="ChEBI" id="CHEBI:30616"/>
        <dbReference type="ChEBI" id="CHEBI:33019"/>
        <dbReference type="ChEBI" id="CHEBI:78442"/>
        <dbReference type="ChEBI" id="CHEBI:78520"/>
        <dbReference type="ChEBI" id="CHEBI:456215"/>
        <dbReference type="EC" id="6.1.1.17"/>
    </reaction>
</comment>
<dbReference type="PANTHER" id="PTHR43311">
    <property type="entry name" value="GLUTAMATE--TRNA LIGASE"/>
    <property type="match status" value="1"/>
</dbReference>
<dbReference type="PRINTS" id="PR00987">
    <property type="entry name" value="TRNASYNTHGLU"/>
</dbReference>
<comment type="subcellular location">
    <subcellularLocation>
        <location evidence="1 10">Cytoplasm</location>
    </subcellularLocation>
</comment>
<dbReference type="Proteomes" id="UP000076079">
    <property type="component" value="Chromosome"/>
</dbReference>
<feature type="region of interest" description="Disordered" evidence="11">
    <location>
        <begin position="147"/>
        <end position="167"/>
    </location>
</feature>
<dbReference type="InterPro" id="IPR020058">
    <property type="entry name" value="Glu/Gln-tRNA-synth_Ib_cat-dom"/>
</dbReference>
<evidence type="ECO:0000313" key="14">
    <source>
        <dbReference type="EMBL" id="AMY06888.1"/>
    </source>
</evidence>
<evidence type="ECO:0000256" key="8">
    <source>
        <dbReference type="ARBA" id="ARBA00022917"/>
    </source>
</evidence>
<keyword evidence="5 10" id="KW-0436">Ligase</keyword>
<dbReference type="InterPro" id="IPR033910">
    <property type="entry name" value="GluRS_core"/>
</dbReference>
<keyword evidence="8 10" id="KW-0648">Protein biosynthesis</keyword>
<dbReference type="AlphaFoldDB" id="A0A143PFM8"/>
<dbReference type="HAMAP" id="MF_00022">
    <property type="entry name" value="Glu_tRNA_synth_type1"/>
    <property type="match status" value="1"/>
</dbReference>
<reference evidence="14 15" key="1">
    <citation type="journal article" date="2016" name="Genome Announc.">
        <title>First Complete Genome Sequence of a Subdivision 6 Acidobacterium Strain.</title>
        <authorList>
            <person name="Huang S."/>
            <person name="Vieira S."/>
            <person name="Bunk B."/>
            <person name="Riedel T."/>
            <person name="Sproer C."/>
            <person name="Overmann J."/>
        </authorList>
    </citation>
    <scope>NUCLEOTIDE SEQUENCE [LARGE SCALE GENOMIC DNA]</scope>
    <source>
        <strain evidence="15">DSM 100886 HEG_-6_39</strain>
    </source>
</reference>
<dbReference type="InterPro" id="IPR020751">
    <property type="entry name" value="aa-tRNA-synth_I_codon-bd_sub2"/>
</dbReference>
<proteinExistence type="inferred from homology"/>
<dbReference type="STRING" id="1855912.LuPra_00049"/>
<evidence type="ECO:0000259" key="12">
    <source>
        <dbReference type="Pfam" id="PF00749"/>
    </source>
</evidence>
<dbReference type="InterPro" id="IPR000924">
    <property type="entry name" value="Glu/Gln-tRNA-synth"/>
</dbReference>
<dbReference type="GO" id="GO:0004818">
    <property type="term" value="F:glutamate-tRNA ligase activity"/>
    <property type="evidence" value="ECO:0007669"/>
    <property type="project" value="UniProtKB-UniRule"/>
</dbReference>
<evidence type="ECO:0000256" key="3">
    <source>
        <dbReference type="ARBA" id="ARBA00011245"/>
    </source>
</evidence>
<dbReference type="EMBL" id="CP015136">
    <property type="protein sequence ID" value="AMY06888.1"/>
    <property type="molecule type" value="Genomic_DNA"/>
</dbReference>
<sequence length="521" mass="56343">MSLECELGSGSPNSTCRADADRGILTLPVPEHTFPPRVRFAPSPTGYLHVGGARTALFNWLLARHTGGAFVLRIEDTDMERSSDEMVQGILDGMRWLGLTWDEGPGVGGPHGPYFQSQRLDRYRAVAAQLVASGHAYYDYRGADARATASETGDGGPSAFGPKQYDETSVSLSAEEVVEREAAGMPRAVRFRVPPEGRTVFADAVHGEIGFDNAGLEDFVILRSDGCPTYHLSVVVDDMDMQITQVIRGDDHISNTPKQVLLYEALGAPVPGFAHVPLILGPDKKRLSKRHGATSVMEYSAQGVVPEAMVNFLALLGWSPGTDQELFSADELVERFDLEGISGGNAVFNPEKLEWMNNQHIMQMSDDVLIAQARPWLEQAGLWRADFDGPGRPWLVRALALLRPRAKRLGDIPEGLGPLVRPVVFDPAAATKHLTPQMGAHLDALATTLADTAPFDPATIEQAVRGTAEARGVKPGVFMQAVRVSLTGRTVSPGLFETIELLGRDESLARIRAGARRAGPA</sequence>
<evidence type="ECO:0000256" key="1">
    <source>
        <dbReference type="ARBA" id="ARBA00004496"/>
    </source>
</evidence>
<dbReference type="Gene3D" id="1.10.10.350">
    <property type="match status" value="1"/>
</dbReference>
<dbReference type="CDD" id="cd00808">
    <property type="entry name" value="GluRS_core"/>
    <property type="match status" value="1"/>
</dbReference>
<gene>
    <name evidence="14" type="primary">gltX1_1</name>
    <name evidence="10" type="synonym">gltX</name>
    <name evidence="14" type="ORF">LuPra_00049</name>
</gene>
<dbReference type="EC" id="6.1.1.17" evidence="10"/>
<keyword evidence="4 10" id="KW-0963">Cytoplasm</keyword>
<comment type="caution">
    <text evidence="10">Lacks conserved residue(s) required for the propagation of feature annotation.</text>
</comment>
<evidence type="ECO:0000259" key="13">
    <source>
        <dbReference type="Pfam" id="PF19269"/>
    </source>
</evidence>
<comment type="subunit">
    <text evidence="3 10">Monomer.</text>
</comment>
<evidence type="ECO:0000256" key="10">
    <source>
        <dbReference type="HAMAP-Rule" id="MF_00022"/>
    </source>
</evidence>
<accession>A0A143PFM8</accession>
<feature type="short sequence motif" description="'KMSKS' region" evidence="10">
    <location>
        <begin position="286"/>
        <end position="290"/>
    </location>
</feature>
<dbReference type="GO" id="GO:0005524">
    <property type="term" value="F:ATP binding"/>
    <property type="evidence" value="ECO:0007669"/>
    <property type="project" value="UniProtKB-UniRule"/>
</dbReference>
<dbReference type="GO" id="GO:0000049">
    <property type="term" value="F:tRNA binding"/>
    <property type="evidence" value="ECO:0007669"/>
    <property type="project" value="InterPro"/>
</dbReference>
<comment type="similarity">
    <text evidence="2 10">Belongs to the class-I aminoacyl-tRNA synthetase family. Glutamate--tRNA ligase type 1 subfamily.</text>
</comment>
<keyword evidence="15" id="KW-1185">Reference proteome</keyword>
<evidence type="ECO:0000256" key="7">
    <source>
        <dbReference type="ARBA" id="ARBA00022840"/>
    </source>
</evidence>
<evidence type="ECO:0000256" key="2">
    <source>
        <dbReference type="ARBA" id="ARBA00007894"/>
    </source>
</evidence>